<dbReference type="Proteomes" id="UP000652761">
    <property type="component" value="Unassembled WGS sequence"/>
</dbReference>
<feature type="region of interest" description="Disordered" evidence="1">
    <location>
        <begin position="142"/>
        <end position="162"/>
    </location>
</feature>
<name>A0A843WZA8_COLES</name>
<dbReference type="EMBL" id="NMUH01005184">
    <property type="protein sequence ID" value="MQM12058.1"/>
    <property type="molecule type" value="Genomic_DNA"/>
</dbReference>
<evidence type="ECO:0000256" key="2">
    <source>
        <dbReference type="SAM" id="Phobius"/>
    </source>
</evidence>
<evidence type="ECO:0000313" key="4">
    <source>
        <dbReference type="Proteomes" id="UP000652761"/>
    </source>
</evidence>
<gene>
    <name evidence="3" type="ORF">Taro_044971</name>
</gene>
<comment type="caution">
    <text evidence="3">The sequence shown here is derived from an EMBL/GenBank/DDBJ whole genome shotgun (WGS) entry which is preliminary data.</text>
</comment>
<evidence type="ECO:0000313" key="3">
    <source>
        <dbReference type="EMBL" id="MQM12058.1"/>
    </source>
</evidence>
<feature type="region of interest" description="Disordered" evidence="1">
    <location>
        <begin position="16"/>
        <end position="71"/>
    </location>
</feature>
<keyword evidence="2" id="KW-0812">Transmembrane</keyword>
<dbReference type="AlphaFoldDB" id="A0A843WZA8"/>
<protein>
    <submittedName>
        <fullName evidence="3">Uncharacterized protein</fullName>
    </submittedName>
</protein>
<feature type="compositionally biased region" description="Pro residues" evidence="1">
    <location>
        <begin position="37"/>
        <end position="46"/>
    </location>
</feature>
<reference evidence="3" key="1">
    <citation type="submission" date="2017-07" db="EMBL/GenBank/DDBJ databases">
        <title>Taro Niue Genome Assembly and Annotation.</title>
        <authorList>
            <person name="Atibalentja N."/>
            <person name="Keating K."/>
            <person name="Fields C.J."/>
        </authorList>
    </citation>
    <scope>NUCLEOTIDE SEQUENCE</scope>
    <source>
        <strain evidence="3">Niue_2</strain>
        <tissue evidence="3">Leaf</tissue>
    </source>
</reference>
<keyword evidence="2" id="KW-0472">Membrane</keyword>
<evidence type="ECO:0000256" key="1">
    <source>
        <dbReference type="SAM" id="MobiDB-lite"/>
    </source>
</evidence>
<feature type="compositionally biased region" description="Basic residues" evidence="1">
    <location>
        <begin position="148"/>
        <end position="160"/>
    </location>
</feature>
<proteinExistence type="predicted"/>
<accession>A0A843WZA8</accession>
<keyword evidence="4" id="KW-1185">Reference proteome</keyword>
<keyword evidence="2" id="KW-1133">Transmembrane helix</keyword>
<organism evidence="3 4">
    <name type="scientific">Colocasia esculenta</name>
    <name type="common">Wild taro</name>
    <name type="synonym">Arum esculentum</name>
    <dbReference type="NCBI Taxonomy" id="4460"/>
    <lineage>
        <taxon>Eukaryota</taxon>
        <taxon>Viridiplantae</taxon>
        <taxon>Streptophyta</taxon>
        <taxon>Embryophyta</taxon>
        <taxon>Tracheophyta</taxon>
        <taxon>Spermatophyta</taxon>
        <taxon>Magnoliopsida</taxon>
        <taxon>Liliopsida</taxon>
        <taxon>Araceae</taxon>
        <taxon>Aroideae</taxon>
        <taxon>Colocasieae</taxon>
        <taxon>Colocasia</taxon>
    </lineage>
</organism>
<feature type="compositionally biased region" description="Low complexity" evidence="1">
    <location>
        <begin position="47"/>
        <end position="66"/>
    </location>
</feature>
<feature type="transmembrane region" description="Helical" evidence="2">
    <location>
        <begin position="80"/>
        <end position="99"/>
    </location>
</feature>
<sequence>MGCINLVHFNVSSTAPCPATSSSQRAPSKRGCRAVSCPPPRPPLAPSTPTSPLSFTPPSSSSQSSPQNGSRYISTQMCSFAGVSAAATLAIIILTVALIRHRPRGGRTSDGRTAVGGKGGFNPDKELFYLDTFTLGLLGQISGTKQSSGKRRGRGRRRGRALLTGSPPTAAAAIDRASRCRCRKRKRKGCVCVKE</sequence>